<dbReference type="Pfam" id="PF00501">
    <property type="entry name" value="AMP-binding"/>
    <property type="match status" value="1"/>
</dbReference>
<dbReference type="Gene3D" id="3.40.50.12780">
    <property type="entry name" value="N-terminal domain of ligase-like"/>
    <property type="match status" value="1"/>
</dbReference>
<accession>A0ABY3Y2P0</accession>
<evidence type="ECO:0000313" key="4">
    <source>
        <dbReference type="Proteomes" id="UP001202244"/>
    </source>
</evidence>
<dbReference type="PANTHER" id="PTHR43201:SF32">
    <property type="entry name" value="2-SUCCINYLBENZOATE--COA LIGASE, CHLOROPLASTIC_PEROXISOMAL"/>
    <property type="match status" value="1"/>
</dbReference>
<dbReference type="EMBL" id="CP093846">
    <property type="protein sequence ID" value="UNT00814.1"/>
    <property type="molecule type" value="Genomic_DNA"/>
</dbReference>
<dbReference type="PANTHER" id="PTHR43201">
    <property type="entry name" value="ACYL-COA SYNTHETASE"/>
    <property type="match status" value="1"/>
</dbReference>
<reference evidence="3 4" key="1">
    <citation type="journal article" date="2023" name="Microbiol. Spectr.">
        <title>Synergy between Genome Mining, Metabolomics, and Bioinformatics Uncovers Antibacterial Chlorinated Carbazole Alkaloids and Their Biosynthetic Gene Cluster from Streptomyces tubbatahanensis sp. nov., a Novel Actinomycete Isolated from Sulu Sea, Philippines.</title>
        <authorList>
            <person name="Tenebro C.P."/>
            <person name="Trono D.J.V.L."/>
            <person name="Balida L.A.P."/>
            <person name="Bayog L.K.A."/>
            <person name="Bruna J.R."/>
            <person name="Sabido E.M."/>
            <person name="Caspe D.P.C."/>
            <person name="de Los Santos E.L.C."/>
            <person name="Saludes J.P."/>
            <person name="Dalisay D.S."/>
        </authorList>
    </citation>
    <scope>NUCLEOTIDE SEQUENCE [LARGE SCALE GENOMIC DNA]</scope>
    <source>
        <strain evidence="3 4">DSD3025</strain>
    </source>
</reference>
<dbReference type="RefSeq" id="WP_242757138.1">
    <property type="nucleotide sequence ID" value="NZ_CP093846.1"/>
</dbReference>
<dbReference type="InterPro" id="IPR000873">
    <property type="entry name" value="AMP-dep_synth/lig_dom"/>
</dbReference>
<dbReference type="InterPro" id="IPR042099">
    <property type="entry name" value="ANL_N_sf"/>
</dbReference>
<dbReference type="SUPFAM" id="SSF56801">
    <property type="entry name" value="Acetyl-CoA synthetase-like"/>
    <property type="match status" value="1"/>
</dbReference>
<evidence type="ECO:0000259" key="1">
    <source>
        <dbReference type="Pfam" id="PF00501"/>
    </source>
</evidence>
<sequence>MAATSERAAEAAAAAARQAKLANHVRKLLEPDGAGQARRRRLDRLAPEAGDVAVFLLSGGTTGLPKVIGRTHNDYTYNLRRSAAACGFGQDTVYAAVLPVGHNFPLASPGILGTLDAGGRVVLLPSPRPDAFFEAVEREAVTVTSAVPAVALKWTEAAAHCGRDLSSLRHVQVGGSVLAPELAARVGPALGCRIQQVYGMAEGLICYTPPDAADDVAHTTQGPPISPWDELLVVDGDGRPVRPGEVGELLIRGPYTPRGYFGAPEQNARSFTPGGWYRTGDEVRLTREGHVVVCGRVKDLINRGGEKIAAGEIETLVQRLPQVAEVAAVAVPDPELGERACLFVRVHEGATLTLEEVAAALTGLGLAAFKIPERLELVDELPHTAVGKPDKKALRDLLVQPVVR</sequence>
<protein>
    <submittedName>
        <fullName evidence="3">AMP-binding protein</fullName>
    </submittedName>
</protein>
<dbReference type="InterPro" id="IPR045851">
    <property type="entry name" value="AMP-bd_C_sf"/>
</dbReference>
<feature type="domain" description="AMP-binding enzyme C-terminal" evidence="2">
    <location>
        <begin position="312"/>
        <end position="388"/>
    </location>
</feature>
<dbReference type="PROSITE" id="PS00455">
    <property type="entry name" value="AMP_BINDING"/>
    <property type="match status" value="1"/>
</dbReference>
<keyword evidence="4" id="KW-1185">Reference proteome</keyword>
<name>A0ABY3Y2P0_9ACTN</name>
<dbReference type="Proteomes" id="UP001202244">
    <property type="component" value="Chromosome"/>
</dbReference>
<proteinExistence type="predicted"/>
<evidence type="ECO:0000259" key="2">
    <source>
        <dbReference type="Pfam" id="PF13193"/>
    </source>
</evidence>
<dbReference type="InterPro" id="IPR025110">
    <property type="entry name" value="AMP-bd_C"/>
</dbReference>
<feature type="domain" description="AMP-dependent synthetase/ligase" evidence="1">
    <location>
        <begin position="34"/>
        <end position="261"/>
    </location>
</feature>
<gene>
    <name evidence="3" type="ORF">MMF93_33245</name>
</gene>
<evidence type="ECO:0000313" key="3">
    <source>
        <dbReference type="EMBL" id="UNT00814.1"/>
    </source>
</evidence>
<dbReference type="Gene3D" id="3.30.300.30">
    <property type="match status" value="1"/>
</dbReference>
<dbReference type="InterPro" id="IPR020845">
    <property type="entry name" value="AMP-binding_CS"/>
</dbReference>
<organism evidence="3 4">
    <name type="scientific">Streptomyces tubbatahanensis</name>
    <dbReference type="NCBI Taxonomy" id="2923272"/>
    <lineage>
        <taxon>Bacteria</taxon>
        <taxon>Bacillati</taxon>
        <taxon>Actinomycetota</taxon>
        <taxon>Actinomycetes</taxon>
        <taxon>Kitasatosporales</taxon>
        <taxon>Streptomycetaceae</taxon>
        <taxon>Streptomyces</taxon>
    </lineage>
</organism>
<dbReference type="Pfam" id="PF13193">
    <property type="entry name" value="AMP-binding_C"/>
    <property type="match status" value="1"/>
</dbReference>